<organism evidence="1 2">
    <name type="scientific">Camellia lanceoleosa</name>
    <dbReference type="NCBI Taxonomy" id="1840588"/>
    <lineage>
        <taxon>Eukaryota</taxon>
        <taxon>Viridiplantae</taxon>
        <taxon>Streptophyta</taxon>
        <taxon>Embryophyta</taxon>
        <taxon>Tracheophyta</taxon>
        <taxon>Spermatophyta</taxon>
        <taxon>Magnoliopsida</taxon>
        <taxon>eudicotyledons</taxon>
        <taxon>Gunneridae</taxon>
        <taxon>Pentapetalae</taxon>
        <taxon>asterids</taxon>
        <taxon>Ericales</taxon>
        <taxon>Theaceae</taxon>
        <taxon>Camellia</taxon>
    </lineage>
</organism>
<dbReference type="EMBL" id="CM045768">
    <property type="protein sequence ID" value="KAI7984641.1"/>
    <property type="molecule type" value="Genomic_DNA"/>
</dbReference>
<gene>
    <name evidence="1" type="ORF">LOK49_LG15G02582</name>
</gene>
<comment type="caution">
    <text evidence="1">The sequence shown here is derived from an EMBL/GenBank/DDBJ whole genome shotgun (WGS) entry which is preliminary data.</text>
</comment>
<reference evidence="1 2" key="1">
    <citation type="journal article" date="2022" name="Plant J.">
        <title>Chromosome-level genome of Camellia lanceoleosa provides a valuable resource for understanding genome evolution and self-incompatibility.</title>
        <authorList>
            <person name="Gong W."/>
            <person name="Xiao S."/>
            <person name="Wang L."/>
            <person name="Liao Z."/>
            <person name="Chang Y."/>
            <person name="Mo W."/>
            <person name="Hu G."/>
            <person name="Li W."/>
            <person name="Zhao G."/>
            <person name="Zhu H."/>
            <person name="Hu X."/>
            <person name="Ji K."/>
            <person name="Xiang X."/>
            <person name="Song Q."/>
            <person name="Yuan D."/>
            <person name="Jin S."/>
            <person name="Zhang L."/>
        </authorList>
    </citation>
    <scope>NUCLEOTIDE SEQUENCE [LARGE SCALE GENOMIC DNA]</scope>
    <source>
        <strain evidence="1">SQ_2022a</strain>
    </source>
</reference>
<evidence type="ECO:0000313" key="2">
    <source>
        <dbReference type="Proteomes" id="UP001060215"/>
    </source>
</evidence>
<evidence type="ECO:0000313" key="1">
    <source>
        <dbReference type="EMBL" id="KAI7984641.1"/>
    </source>
</evidence>
<dbReference type="Proteomes" id="UP001060215">
    <property type="component" value="Chromosome 11"/>
</dbReference>
<proteinExistence type="predicted"/>
<sequence>MSWQTYVDDHLMCDIEGNHLISAAILGHDGSVWAQSASFPKVKQLDENLPSELEDVLSKKQQTEKVGKLLGEDVALASDSFINAHTVSVGKHEATVVHREAAQVVKVDSSKVDESKGKHKHLNDQVGAQSMEMLKVRAAPEEKLRQKGIFGSIASKGDKVQKRRLVNGQLETLDDFDDDTTALE</sequence>
<name>A0ACC0F7D4_9ERIC</name>
<keyword evidence="2" id="KW-1185">Reference proteome</keyword>
<accession>A0ACC0F7D4</accession>
<protein>
    <submittedName>
        <fullName evidence="1">Uncharacterized protein</fullName>
    </submittedName>
</protein>